<accession>A0ABU7JHA5</accession>
<dbReference type="InterPro" id="IPR012106">
    <property type="entry name" value="Phage_Mu_Gp1"/>
</dbReference>
<dbReference type="PIRSF" id="PIRSF016624">
    <property type="entry name" value="Mu_prophg_I"/>
    <property type="match status" value="1"/>
</dbReference>
<keyword evidence="3" id="KW-1185">Reference proteome</keyword>
<evidence type="ECO:0000313" key="3">
    <source>
        <dbReference type="Proteomes" id="UP001339167"/>
    </source>
</evidence>
<name>A0ABU7JHA5_9GAMM</name>
<evidence type="ECO:0000256" key="1">
    <source>
        <dbReference type="SAM" id="SignalP"/>
    </source>
</evidence>
<reference evidence="2 3" key="1">
    <citation type="submission" date="2023-06" db="EMBL/GenBank/DDBJ databases">
        <title>Alkalimonas sp., MEB004 an alkaliphilic bacterium isolated from Lonar Lake, India.</title>
        <authorList>
            <person name="Joshi A."/>
            <person name="Thite S."/>
        </authorList>
    </citation>
    <scope>NUCLEOTIDE SEQUENCE [LARGE SCALE GENOMIC DNA]</scope>
    <source>
        <strain evidence="2 3">MEB004</strain>
    </source>
</reference>
<keyword evidence="1" id="KW-0732">Signal</keyword>
<feature type="chain" id="PRO_5045254840" evidence="1">
    <location>
        <begin position="20"/>
        <end position="373"/>
    </location>
</feature>
<dbReference type="Pfam" id="PF10123">
    <property type="entry name" value="Mu-like_Pro"/>
    <property type="match status" value="1"/>
</dbReference>
<dbReference type="RefSeq" id="WP_330088357.1">
    <property type="nucleotide sequence ID" value="NZ_JAUGZK010000009.1"/>
</dbReference>
<organism evidence="2 3">
    <name type="scientific">Alkalimonas mucilaginosa</name>
    <dbReference type="NCBI Taxonomy" id="3057676"/>
    <lineage>
        <taxon>Bacteria</taxon>
        <taxon>Pseudomonadati</taxon>
        <taxon>Pseudomonadota</taxon>
        <taxon>Gammaproteobacteria</taxon>
        <taxon>Alkalimonas</taxon>
    </lineage>
</organism>
<dbReference type="Proteomes" id="UP001339167">
    <property type="component" value="Unassembled WGS sequence"/>
</dbReference>
<dbReference type="GO" id="GO:0008233">
    <property type="term" value="F:peptidase activity"/>
    <property type="evidence" value="ECO:0007669"/>
    <property type="project" value="UniProtKB-KW"/>
</dbReference>
<keyword evidence="2" id="KW-0645">Protease</keyword>
<sequence>MFQPSLTSLAILSATVATSCGIAALSGELASEDGWYQLLPDGEFSSIDGRPHDVPGGKWKMNADIAARLIQRAQLRANDLVIDYEHQTLKTEENGKPAPAAGWFKDMQYRPGKGLFIKPAWLSAAKSHIDASEYRYLSAVFPYDKATGEPLEIQMAALTNYPGVDGMDAIAALAAKKFTTTTNPQQGEPPMNPLLQQLLAAIGITVADGTEPTAEQGQAALAALTALQTQAANAEDLTTQVAALKASPGNIDLSQYVPIAAYNGVVSELAVLRQQSTTDTVDSLIEQAHKDGKIVAAERDYLTQLGNQNGIAVLKGVLDNRPAIAALSAAQTTTTKVPEKTGDDELTQEELAVLKATGLDKAAFLAAKKAKSA</sequence>
<feature type="signal peptide" evidence="1">
    <location>
        <begin position="1"/>
        <end position="19"/>
    </location>
</feature>
<proteinExistence type="predicted"/>
<keyword evidence="2" id="KW-0378">Hydrolase</keyword>
<dbReference type="EMBL" id="JAUGZK010000009">
    <property type="protein sequence ID" value="MEE2025035.1"/>
    <property type="molecule type" value="Genomic_DNA"/>
</dbReference>
<comment type="caution">
    <text evidence="2">The sequence shown here is derived from an EMBL/GenBank/DDBJ whole genome shotgun (WGS) entry which is preliminary data.</text>
</comment>
<dbReference type="GO" id="GO:0006508">
    <property type="term" value="P:proteolysis"/>
    <property type="evidence" value="ECO:0007669"/>
    <property type="project" value="UniProtKB-KW"/>
</dbReference>
<protein>
    <submittedName>
        <fullName evidence="2">Phage protease</fullName>
    </submittedName>
</protein>
<evidence type="ECO:0000313" key="2">
    <source>
        <dbReference type="EMBL" id="MEE2025035.1"/>
    </source>
</evidence>
<gene>
    <name evidence="2" type="ORF">QWF21_12340</name>
</gene>